<evidence type="ECO:0000313" key="2">
    <source>
        <dbReference type="Proteomes" id="UP000010420"/>
    </source>
</evidence>
<reference evidence="1 2" key="1">
    <citation type="submission" date="2012-05" db="EMBL/GenBank/DDBJ databases">
        <authorList>
            <person name="Weinstock G."/>
            <person name="Sodergren E."/>
            <person name="Lobos E.A."/>
            <person name="Fulton L."/>
            <person name="Fulton R."/>
            <person name="Courtney L."/>
            <person name="Fronick C."/>
            <person name="O'Laughlin M."/>
            <person name="Godfrey J."/>
            <person name="Wilson R.M."/>
            <person name="Miner T."/>
            <person name="Farmer C."/>
            <person name="Delehaunty K."/>
            <person name="Cordes M."/>
            <person name="Minx P."/>
            <person name="Tomlinson C."/>
            <person name="Chen J."/>
            <person name="Wollam A."/>
            <person name="Pepin K.H."/>
            <person name="Bhonagiri V."/>
            <person name="Zhang X."/>
            <person name="Suruliraj S."/>
            <person name="Warren W."/>
            <person name="Mitreva M."/>
            <person name="Mardis E.R."/>
            <person name="Wilson R.K."/>
        </authorList>
    </citation>
    <scope>NUCLEOTIDE SEQUENCE [LARGE SCALE GENOMIC DNA]</scope>
    <source>
        <strain evidence="1 2">DSM 1785</strain>
    </source>
</reference>
<dbReference type="EMBL" id="AMEZ01000109">
    <property type="protein sequence ID" value="EKY23280.1"/>
    <property type="molecule type" value="Genomic_DNA"/>
</dbReference>
<proteinExistence type="predicted"/>
<dbReference type="HOGENOM" id="CLU_2421741_0_0_9"/>
<dbReference type="InterPro" id="IPR020256">
    <property type="entry name" value="Spore_coat_CotJA"/>
</dbReference>
<organism evidence="1 2">
    <name type="scientific">Clostridium celatum DSM 1785</name>
    <dbReference type="NCBI Taxonomy" id="545697"/>
    <lineage>
        <taxon>Bacteria</taxon>
        <taxon>Bacillati</taxon>
        <taxon>Bacillota</taxon>
        <taxon>Clostridia</taxon>
        <taxon>Eubacteriales</taxon>
        <taxon>Clostridiaceae</taxon>
        <taxon>Clostridium</taxon>
    </lineage>
</organism>
<dbReference type="AlphaFoldDB" id="L1Q6D6"/>
<dbReference type="eggNOG" id="ENOG503246X">
    <property type="taxonomic scope" value="Bacteria"/>
</dbReference>
<protein>
    <recommendedName>
        <fullName evidence="3">Spore coat associated protein JA (CotJA)</fullName>
    </recommendedName>
</protein>
<comment type="caution">
    <text evidence="1">The sequence shown here is derived from an EMBL/GenBank/DDBJ whole genome shotgun (WGS) entry which is preliminary data.</text>
</comment>
<gene>
    <name evidence="1" type="ORF">HMPREF0216_02950</name>
</gene>
<evidence type="ECO:0008006" key="3">
    <source>
        <dbReference type="Google" id="ProtNLM"/>
    </source>
</evidence>
<dbReference type="STRING" id="545697.HMPREF0216_02950"/>
<dbReference type="OrthoDB" id="9800571at2"/>
<dbReference type="Pfam" id="PF11007">
    <property type="entry name" value="CotJA"/>
    <property type="match status" value="1"/>
</dbReference>
<dbReference type="Proteomes" id="UP000010420">
    <property type="component" value="Unassembled WGS sequence"/>
</dbReference>
<dbReference type="PATRIC" id="fig|545697.3.peg.2898"/>
<name>L1Q6D6_9CLOT</name>
<dbReference type="RefSeq" id="WP_005215337.1">
    <property type="nucleotide sequence ID" value="NZ_KB291697.1"/>
</dbReference>
<evidence type="ECO:0000313" key="1">
    <source>
        <dbReference type="EMBL" id="EKY23280.1"/>
    </source>
</evidence>
<keyword evidence="2" id="KW-1185">Reference proteome</keyword>
<accession>L1Q6D6</accession>
<sequence>MYYERNNDCIDCSDCINDTSDVNCNVACANHKKNCYESFKVFSPNIYAKANIVLQPYQNLFDVNSAFDAGTIFKDLYNPYCDIKYSKEAKI</sequence>